<keyword evidence="2" id="KW-1133">Transmembrane helix</keyword>
<evidence type="ECO:0000313" key="3">
    <source>
        <dbReference type="EMBL" id="GIO66322.1"/>
    </source>
</evidence>
<keyword evidence="2" id="KW-0812">Transmembrane</keyword>
<dbReference type="PANTHER" id="PTHR38434:SF1">
    <property type="entry name" value="BLL2549 PROTEIN"/>
    <property type="match status" value="1"/>
</dbReference>
<keyword evidence="2" id="KW-0472">Membrane</keyword>
<feature type="transmembrane region" description="Helical" evidence="2">
    <location>
        <begin position="285"/>
        <end position="301"/>
    </location>
</feature>
<feature type="transmembrane region" description="Helical" evidence="2">
    <location>
        <begin position="490"/>
        <end position="511"/>
    </location>
</feature>
<feature type="transmembrane region" description="Helical" evidence="2">
    <location>
        <begin position="517"/>
        <end position="536"/>
    </location>
</feature>
<feature type="transmembrane region" description="Helical" evidence="2">
    <location>
        <begin position="463"/>
        <end position="483"/>
    </location>
</feature>
<feature type="transmembrane region" description="Helical" evidence="2">
    <location>
        <begin position="630"/>
        <end position="651"/>
    </location>
</feature>
<keyword evidence="4" id="KW-1185">Reference proteome</keyword>
<evidence type="ECO:0000256" key="1">
    <source>
        <dbReference type="SAM" id="MobiDB-lite"/>
    </source>
</evidence>
<sequence length="669" mass="72867">MELEKRIEQLEAKMKQMELELTELRHARRGADQPVQGPAPGVTPPHAGAPGYAGHPPQAHPPYGQPRVPNQAVPPQGMPGHHAPPGQGMYGPPAPGQGGPGYRPGPQGMPGYPPAGVPGQGYQGQVPPQQPRMQGAGQPYPPGMNPYAYPGQQAQVPREPKPPKDWEHLIARVWLPRVFIVVLLLGVLWGFTAVVKAGYLTEPVRCLLGVVAAAVMYWLGERQLRSKREALGQVLLGGSIGILILSVFAAHQLYDLIPSGIAFALYVISIALCVFTALRRRSQTLIIIATVAGYLVPFLVHSAEPNAWVLAGYETAFSLAMIAVALKFDFRAAYFVAAGVLHLPLLIAYAAGDFDESRHVFIGAVFIQHAALLAYAFFGPGRRKLDETLSLFPGFGVMALWMYALYPLWEGSVHWRPLMLLVWALVYTLAAWGKYMKEQRSPVFVSIATVAWFLWAFDISNQHYAPASAIVIGTAGIVLGMVLKSYMQQITAAIVLLYGAAGTLFLAIHRIFSAETLSWLVLLASLAVLSYALRRMPQRMLSNRWPDILMWIDAGLAIIFITEATNVLTGGLTKDLRHLVLSAVWAVYAIAVIVCGVMLQRRMVRLAGIGLLFLTLVKVIVADLPDVSVAVRAILFIGLGAIGIIVSRLMYKRKQVPPQSPPDDAAVER</sequence>
<feature type="transmembrane region" description="Helical" evidence="2">
    <location>
        <begin position="307"/>
        <end position="326"/>
    </location>
</feature>
<evidence type="ECO:0000313" key="4">
    <source>
        <dbReference type="Proteomes" id="UP000680638"/>
    </source>
</evidence>
<reference evidence="3 4" key="1">
    <citation type="submission" date="2021-03" db="EMBL/GenBank/DDBJ databases">
        <title>Antimicrobial resistance genes in bacteria isolated from Japanese honey, and their potential for conferring macrolide and lincosamide resistance in the American foulbrood pathogen Paenibacillus larvae.</title>
        <authorList>
            <person name="Okamoto M."/>
            <person name="Kumagai M."/>
            <person name="Kanamori H."/>
            <person name="Takamatsu D."/>
        </authorList>
    </citation>
    <scope>NUCLEOTIDE SEQUENCE [LARGE SCALE GENOMIC DNA]</scope>
    <source>
        <strain evidence="3 4">J21TS3</strain>
    </source>
</reference>
<dbReference type="Pfam" id="PF10101">
    <property type="entry name" value="DUF2339"/>
    <property type="match status" value="1"/>
</dbReference>
<feature type="transmembrane region" description="Helical" evidence="2">
    <location>
        <begin position="548"/>
        <end position="567"/>
    </location>
</feature>
<feature type="transmembrane region" description="Helical" evidence="2">
    <location>
        <begin position="606"/>
        <end position="624"/>
    </location>
</feature>
<evidence type="ECO:0000256" key="2">
    <source>
        <dbReference type="SAM" id="Phobius"/>
    </source>
</evidence>
<name>A0ABQ4LSR5_9BACL</name>
<feature type="transmembrane region" description="Helical" evidence="2">
    <location>
        <begin position="358"/>
        <end position="378"/>
    </location>
</feature>
<feature type="transmembrane region" description="Helical" evidence="2">
    <location>
        <begin position="440"/>
        <end position="457"/>
    </location>
</feature>
<feature type="transmembrane region" description="Helical" evidence="2">
    <location>
        <begin position="200"/>
        <end position="219"/>
    </location>
</feature>
<dbReference type="EMBL" id="BORW01000003">
    <property type="protein sequence ID" value="GIO66322.1"/>
    <property type="molecule type" value="Genomic_DNA"/>
</dbReference>
<feature type="transmembrane region" description="Helical" evidence="2">
    <location>
        <begin position="333"/>
        <end position="352"/>
    </location>
</feature>
<feature type="transmembrane region" description="Helical" evidence="2">
    <location>
        <begin position="174"/>
        <end position="194"/>
    </location>
</feature>
<feature type="transmembrane region" description="Helical" evidence="2">
    <location>
        <begin position="231"/>
        <end position="250"/>
    </location>
</feature>
<proteinExistence type="predicted"/>
<gene>
    <name evidence="3" type="ORF">J21TS3_11430</name>
</gene>
<organism evidence="3 4">
    <name type="scientific">Paenibacillus cookii</name>
    <dbReference type="NCBI Taxonomy" id="157839"/>
    <lineage>
        <taxon>Bacteria</taxon>
        <taxon>Bacillati</taxon>
        <taxon>Bacillota</taxon>
        <taxon>Bacilli</taxon>
        <taxon>Bacillales</taxon>
        <taxon>Paenibacillaceae</taxon>
        <taxon>Paenibacillus</taxon>
    </lineage>
</organism>
<dbReference type="PANTHER" id="PTHR38434">
    <property type="entry name" value="BLL2549 PROTEIN"/>
    <property type="match status" value="1"/>
</dbReference>
<feature type="transmembrane region" description="Helical" evidence="2">
    <location>
        <begin position="390"/>
        <end position="409"/>
    </location>
</feature>
<evidence type="ECO:0008006" key="5">
    <source>
        <dbReference type="Google" id="ProtNLM"/>
    </source>
</evidence>
<feature type="transmembrane region" description="Helical" evidence="2">
    <location>
        <begin position="256"/>
        <end position="278"/>
    </location>
</feature>
<dbReference type="RefSeq" id="WP_212948260.1">
    <property type="nucleotide sequence ID" value="NZ_BORW01000003.1"/>
</dbReference>
<dbReference type="Proteomes" id="UP000680638">
    <property type="component" value="Unassembled WGS sequence"/>
</dbReference>
<accession>A0ABQ4LSR5</accession>
<feature type="transmembrane region" description="Helical" evidence="2">
    <location>
        <begin position="579"/>
        <end position="599"/>
    </location>
</feature>
<feature type="region of interest" description="Disordered" evidence="1">
    <location>
        <begin position="25"/>
        <end position="161"/>
    </location>
</feature>
<protein>
    <recommendedName>
        <fullName evidence="5">DUF2339 domain-containing protein</fullName>
    </recommendedName>
</protein>
<comment type="caution">
    <text evidence="3">The sequence shown here is derived from an EMBL/GenBank/DDBJ whole genome shotgun (WGS) entry which is preliminary data.</text>
</comment>
<dbReference type="InterPro" id="IPR019286">
    <property type="entry name" value="DUF2339_TM"/>
</dbReference>
<feature type="transmembrane region" description="Helical" evidence="2">
    <location>
        <begin position="415"/>
        <end position="433"/>
    </location>
</feature>